<dbReference type="InterPro" id="IPR003339">
    <property type="entry name" value="ABC/ECF_trnsptr_transmembrane"/>
</dbReference>
<evidence type="ECO:0000256" key="1">
    <source>
        <dbReference type="ARBA" id="ARBA00004141"/>
    </source>
</evidence>
<evidence type="ECO:0000313" key="8">
    <source>
        <dbReference type="Proteomes" id="UP000657006"/>
    </source>
</evidence>
<keyword evidence="5 6" id="KW-0472">Membrane</keyword>
<evidence type="ECO:0000256" key="2">
    <source>
        <dbReference type="ARBA" id="ARBA00022475"/>
    </source>
</evidence>
<organism evidence="7 8">
    <name type="scientific">Bianquea renquensis</name>
    <dbReference type="NCBI Taxonomy" id="2763661"/>
    <lineage>
        <taxon>Bacteria</taxon>
        <taxon>Bacillati</taxon>
        <taxon>Bacillota</taxon>
        <taxon>Clostridia</taxon>
        <taxon>Eubacteriales</taxon>
        <taxon>Bianqueaceae</taxon>
        <taxon>Bianquea</taxon>
    </lineage>
</organism>
<dbReference type="GO" id="GO:0005886">
    <property type="term" value="C:plasma membrane"/>
    <property type="evidence" value="ECO:0007669"/>
    <property type="project" value="UniProtKB-ARBA"/>
</dbReference>
<name>A0A926DP51_9FIRM</name>
<proteinExistence type="predicted"/>
<dbReference type="AlphaFoldDB" id="A0A926DP51"/>
<keyword evidence="3 6" id="KW-0812">Transmembrane</keyword>
<accession>A0A926DP51</accession>
<evidence type="ECO:0000256" key="4">
    <source>
        <dbReference type="ARBA" id="ARBA00022989"/>
    </source>
</evidence>
<gene>
    <name evidence="7" type="ORF">H8730_03380</name>
</gene>
<dbReference type="Pfam" id="PF02361">
    <property type="entry name" value="CbiQ"/>
    <property type="match status" value="1"/>
</dbReference>
<protein>
    <submittedName>
        <fullName evidence="7">Energy-coupling factor transporter transmembrane protein EcfT</fullName>
    </submittedName>
</protein>
<dbReference type="InterPro" id="IPR051611">
    <property type="entry name" value="ECF_transporter_component"/>
</dbReference>
<comment type="caution">
    <text evidence="7">The sequence shown here is derived from an EMBL/GenBank/DDBJ whole genome shotgun (WGS) entry which is preliminary data.</text>
</comment>
<feature type="transmembrane region" description="Helical" evidence="6">
    <location>
        <begin position="21"/>
        <end position="38"/>
    </location>
</feature>
<dbReference type="Proteomes" id="UP000657006">
    <property type="component" value="Unassembled WGS sequence"/>
</dbReference>
<dbReference type="PANTHER" id="PTHR34857:SF2">
    <property type="entry name" value="SLL0384 PROTEIN"/>
    <property type="match status" value="1"/>
</dbReference>
<keyword evidence="8" id="KW-1185">Reference proteome</keyword>
<dbReference type="RefSeq" id="WP_177718765.1">
    <property type="nucleotide sequence ID" value="NZ_JACRSQ010000003.1"/>
</dbReference>
<evidence type="ECO:0000313" key="7">
    <source>
        <dbReference type="EMBL" id="MBC8542590.1"/>
    </source>
</evidence>
<dbReference type="PANTHER" id="PTHR34857">
    <property type="entry name" value="SLL0384 PROTEIN"/>
    <property type="match status" value="1"/>
</dbReference>
<feature type="transmembrane region" description="Helical" evidence="6">
    <location>
        <begin position="221"/>
        <end position="239"/>
    </location>
</feature>
<evidence type="ECO:0000256" key="3">
    <source>
        <dbReference type="ARBA" id="ARBA00022692"/>
    </source>
</evidence>
<evidence type="ECO:0000256" key="5">
    <source>
        <dbReference type="ARBA" id="ARBA00023136"/>
    </source>
</evidence>
<dbReference type="CDD" id="cd16914">
    <property type="entry name" value="EcfT"/>
    <property type="match status" value="1"/>
</dbReference>
<keyword evidence="4 6" id="KW-1133">Transmembrane helix</keyword>
<reference evidence="7" key="1">
    <citation type="submission" date="2020-08" db="EMBL/GenBank/DDBJ databases">
        <title>Genome public.</title>
        <authorList>
            <person name="Liu C."/>
            <person name="Sun Q."/>
        </authorList>
    </citation>
    <scope>NUCLEOTIDE SEQUENCE</scope>
    <source>
        <strain evidence="7">NSJ-32</strain>
    </source>
</reference>
<comment type="subcellular location">
    <subcellularLocation>
        <location evidence="1">Membrane</location>
        <topology evidence="1">Multi-pass membrane protein</topology>
    </subcellularLocation>
</comment>
<keyword evidence="2" id="KW-1003">Cell membrane</keyword>
<evidence type="ECO:0000256" key="6">
    <source>
        <dbReference type="SAM" id="Phobius"/>
    </source>
</evidence>
<sequence>MQTTVLTFKESGMRAPLDPRTSLYSILIISMIMIGGSLSGVEYWLRFGCCILPLVLLLAMRNLRFAMVYFGLYAFAMLMEGTIIQLTEGFFNLILVMIAGLISRFLAPMVMGYCMMQYTTVSEFIAAMERMHVPQAITIPMSVMFRFFPTISEENSAITEAMRMRRVNGTQRGLMKRMEYELVPVLMSTVRIADELSQASLTKGLGGHVKRTHICEVGLRWQDYLLLLLLTAALVLFMVY</sequence>
<feature type="transmembrane region" description="Helical" evidence="6">
    <location>
        <begin position="44"/>
        <end position="60"/>
    </location>
</feature>
<feature type="transmembrane region" description="Helical" evidence="6">
    <location>
        <begin position="67"/>
        <end position="84"/>
    </location>
</feature>
<feature type="transmembrane region" description="Helical" evidence="6">
    <location>
        <begin position="90"/>
        <end position="107"/>
    </location>
</feature>
<dbReference type="EMBL" id="JACRSQ010000003">
    <property type="protein sequence ID" value="MBC8542590.1"/>
    <property type="molecule type" value="Genomic_DNA"/>
</dbReference>